<dbReference type="RefSeq" id="WP_238749258.1">
    <property type="nucleotide sequence ID" value="NZ_CAKLPZ010000001.1"/>
</dbReference>
<accession>A0ABM9AWG8</accession>
<gene>
    <name evidence="5" type="ORF">LEM8419_00356</name>
</gene>
<dbReference type="Gene3D" id="2.60.120.10">
    <property type="entry name" value="Jelly Rolls"/>
    <property type="match status" value="1"/>
</dbReference>
<keyword evidence="1" id="KW-0805">Transcription regulation</keyword>
<dbReference type="Gene3D" id="1.10.10.10">
    <property type="entry name" value="Winged helix-like DNA-binding domain superfamily/Winged helix DNA-binding domain"/>
    <property type="match status" value="1"/>
</dbReference>
<dbReference type="Proteomes" id="UP000837803">
    <property type="component" value="Unassembled WGS sequence"/>
</dbReference>
<dbReference type="PROSITE" id="PS51063">
    <property type="entry name" value="HTH_CRP_2"/>
    <property type="match status" value="1"/>
</dbReference>
<keyword evidence="3" id="KW-0804">Transcription</keyword>
<dbReference type="InterPro" id="IPR050397">
    <property type="entry name" value="Env_Response_Regulators"/>
</dbReference>
<name>A0ABM9AWG8_9BACT</name>
<dbReference type="Pfam" id="PF00027">
    <property type="entry name" value="cNMP_binding"/>
    <property type="match status" value="1"/>
</dbReference>
<dbReference type="InterPro" id="IPR012318">
    <property type="entry name" value="HTH_CRP"/>
</dbReference>
<comment type="caution">
    <text evidence="5">The sequence shown here is derived from an EMBL/GenBank/DDBJ whole genome shotgun (WGS) entry which is preliminary data.</text>
</comment>
<evidence type="ECO:0000313" key="6">
    <source>
        <dbReference type="Proteomes" id="UP000837803"/>
    </source>
</evidence>
<dbReference type="PANTHER" id="PTHR24567">
    <property type="entry name" value="CRP FAMILY TRANSCRIPTIONAL REGULATORY PROTEIN"/>
    <property type="match status" value="1"/>
</dbReference>
<dbReference type="SUPFAM" id="SSF46785">
    <property type="entry name" value="Winged helix' DNA-binding domain"/>
    <property type="match status" value="1"/>
</dbReference>
<evidence type="ECO:0000259" key="4">
    <source>
        <dbReference type="PROSITE" id="PS51063"/>
    </source>
</evidence>
<evidence type="ECO:0000256" key="3">
    <source>
        <dbReference type="ARBA" id="ARBA00023163"/>
    </source>
</evidence>
<dbReference type="InterPro" id="IPR014710">
    <property type="entry name" value="RmlC-like_jellyroll"/>
</dbReference>
<dbReference type="InterPro" id="IPR018490">
    <property type="entry name" value="cNMP-bd_dom_sf"/>
</dbReference>
<dbReference type="SMART" id="SM00419">
    <property type="entry name" value="HTH_CRP"/>
    <property type="match status" value="1"/>
</dbReference>
<dbReference type="InterPro" id="IPR036388">
    <property type="entry name" value="WH-like_DNA-bd_sf"/>
</dbReference>
<dbReference type="InterPro" id="IPR000595">
    <property type="entry name" value="cNMP-bd_dom"/>
</dbReference>
<keyword evidence="6" id="KW-1185">Reference proteome</keyword>
<evidence type="ECO:0000256" key="2">
    <source>
        <dbReference type="ARBA" id="ARBA00023125"/>
    </source>
</evidence>
<evidence type="ECO:0000256" key="1">
    <source>
        <dbReference type="ARBA" id="ARBA00023015"/>
    </source>
</evidence>
<reference evidence="5" key="1">
    <citation type="submission" date="2021-12" db="EMBL/GenBank/DDBJ databases">
        <authorList>
            <person name="Rodrigo-Torres L."/>
            <person name="Arahal R. D."/>
            <person name="Lucena T."/>
        </authorList>
    </citation>
    <scope>NUCLEOTIDE SEQUENCE</scope>
    <source>
        <strain evidence="5">CECT 8419</strain>
    </source>
</reference>
<evidence type="ECO:0000313" key="5">
    <source>
        <dbReference type="EMBL" id="CAH0999061.1"/>
    </source>
</evidence>
<dbReference type="InterPro" id="IPR036390">
    <property type="entry name" value="WH_DNA-bd_sf"/>
</dbReference>
<keyword evidence="2" id="KW-0238">DNA-binding</keyword>
<protein>
    <recommendedName>
        <fullName evidence="4">HTH crp-type domain-containing protein</fullName>
    </recommendedName>
</protein>
<dbReference type="EMBL" id="CAKLPZ010000001">
    <property type="protein sequence ID" value="CAH0999061.1"/>
    <property type="molecule type" value="Genomic_DNA"/>
</dbReference>
<proteinExistence type="predicted"/>
<dbReference type="Pfam" id="PF13545">
    <property type="entry name" value="HTH_Crp_2"/>
    <property type="match status" value="1"/>
</dbReference>
<organism evidence="5 6">
    <name type="scientific">Neolewinella maritima</name>
    <dbReference type="NCBI Taxonomy" id="1383882"/>
    <lineage>
        <taxon>Bacteria</taxon>
        <taxon>Pseudomonadati</taxon>
        <taxon>Bacteroidota</taxon>
        <taxon>Saprospiria</taxon>
        <taxon>Saprospirales</taxon>
        <taxon>Lewinellaceae</taxon>
        <taxon>Neolewinella</taxon>
    </lineage>
</organism>
<dbReference type="PANTHER" id="PTHR24567:SF26">
    <property type="entry name" value="REGULATORY PROTEIN YEIL"/>
    <property type="match status" value="1"/>
</dbReference>
<dbReference type="SUPFAM" id="SSF51206">
    <property type="entry name" value="cAMP-binding domain-like"/>
    <property type="match status" value="1"/>
</dbReference>
<feature type="domain" description="HTH crp-type" evidence="4">
    <location>
        <begin position="178"/>
        <end position="244"/>
    </location>
</feature>
<dbReference type="CDD" id="cd00038">
    <property type="entry name" value="CAP_ED"/>
    <property type="match status" value="1"/>
</dbReference>
<sequence>MLNPHRTGGRARKTRFLTEVFPVLKHFPLTDRLTADAIQQHFPTFTEPGLQQVLADQGRVHRFGEGEVIMDYGNYVRMMPLILSGTIKISRLSEDGSELFLYYLAPGESCAMTFSCCMASKRSEIRAVAEEPTVLLGLPQQKLDEWMMRYTSWKNFVMQTYDRRMHELIRTVDQVAFHQLDQRLYDYVDTRAQLRPDRSIQATHQDIASDLHVSREAVSRLLKMLEQRGVVELGRNHIRLVKPLSA</sequence>